<feature type="transmembrane region" description="Helical" evidence="8">
    <location>
        <begin position="279"/>
        <end position="299"/>
    </location>
</feature>
<keyword evidence="4 8" id="KW-1133">Transmembrane helix</keyword>
<organism evidence="10 11">
    <name type="scientific">Ruminiclostridium hungatei</name>
    <name type="common">Clostridium hungatei</name>
    <dbReference type="NCBI Taxonomy" id="48256"/>
    <lineage>
        <taxon>Bacteria</taxon>
        <taxon>Bacillati</taxon>
        <taxon>Bacillota</taxon>
        <taxon>Clostridia</taxon>
        <taxon>Eubacteriales</taxon>
        <taxon>Oscillospiraceae</taxon>
        <taxon>Ruminiclostridium</taxon>
    </lineage>
</organism>
<evidence type="ECO:0000313" key="11">
    <source>
        <dbReference type="Proteomes" id="UP000191554"/>
    </source>
</evidence>
<dbReference type="InterPro" id="IPR003918">
    <property type="entry name" value="NADH_UbQ_OxRdtase"/>
</dbReference>
<protein>
    <submittedName>
        <fullName evidence="10">Hydrogenase-4 component B</fullName>
        <ecNumber evidence="10">1.-.-.-</ecNumber>
    </submittedName>
</protein>
<dbReference type="OrthoDB" id="9807568at2"/>
<feature type="transmembrane region" description="Helical" evidence="8">
    <location>
        <begin position="68"/>
        <end position="87"/>
    </location>
</feature>
<gene>
    <name evidence="10" type="primary">hyfB_2</name>
    <name evidence="10" type="ORF">CLHUN_24400</name>
</gene>
<feature type="transmembrane region" description="Helical" evidence="8">
    <location>
        <begin position="161"/>
        <end position="181"/>
    </location>
</feature>
<dbReference type="STRING" id="48256.CLHUN_24400"/>
<evidence type="ECO:0000256" key="3">
    <source>
        <dbReference type="ARBA" id="ARBA00022692"/>
    </source>
</evidence>
<proteinExistence type="predicted"/>
<keyword evidence="3 7" id="KW-0812">Transmembrane</keyword>
<dbReference type="RefSeq" id="WP_080064866.1">
    <property type="nucleotide sequence ID" value="NZ_MZGX01000015.1"/>
</dbReference>
<comment type="caution">
    <text evidence="10">The sequence shown here is derived from an EMBL/GenBank/DDBJ whole genome shotgun (WGS) entry which is preliminary data.</text>
</comment>
<dbReference type="InterPro" id="IPR001750">
    <property type="entry name" value="ND/Mrp_TM"/>
</dbReference>
<feature type="transmembrane region" description="Helical" evidence="8">
    <location>
        <begin position="130"/>
        <end position="149"/>
    </location>
</feature>
<evidence type="ECO:0000256" key="7">
    <source>
        <dbReference type="RuleBase" id="RU000320"/>
    </source>
</evidence>
<dbReference type="Proteomes" id="UP000191554">
    <property type="component" value="Unassembled WGS sequence"/>
</dbReference>
<evidence type="ECO:0000313" key="10">
    <source>
        <dbReference type="EMBL" id="OPX43720.1"/>
    </source>
</evidence>
<sequence>MNSAFLAIPAIIAGLVWTNKNKTVIHFTNLAGAAALLITSVLALAEVGRSKNIVTRGFFKDIFYIDSLSAYILFITALAFFLVSMYSISYFGEELRKKVITLSKLKLYYSLSNAFVFSMVLALTTQNMGVMWIAIEATTLASAFLVGFYNNKSSIEAAWKYLIICSVGIAFALLGIILLYYSSTIGLGSNKLLGLSWNYLLENASALDSSILKISFIFILIGFGTKVGFSPMHTWLPDAHSQAPSPVSSLLSGVLLNTAMYGIIRVMSIVNKSLHSSKYTGNLLLLLGLLSIGTAAVFVLVQQDYKRILAYSSIEHMGIIAIGLGICTPVSIFAALYHTFNHAMTKSMLFISTGNVYLKYHTKKISGVKGLVKTMPVTGIAFLLGSFAITGMPPFGVFMSEFNTVAAALFSRNYLTAALLLIFLAAVFGGFVKQMGKMFYGSNNMTELQTGELDKTGPFVLIILLCITIMLGVYIPEPIKALMDNATNIILGIGGK</sequence>
<keyword evidence="5 10" id="KW-0560">Oxidoreductase</keyword>
<evidence type="ECO:0000259" key="9">
    <source>
        <dbReference type="Pfam" id="PF00361"/>
    </source>
</evidence>
<feature type="transmembrane region" description="Helical" evidence="8">
    <location>
        <begin position="28"/>
        <end position="47"/>
    </location>
</feature>
<dbReference type="GO" id="GO:0016491">
    <property type="term" value="F:oxidoreductase activity"/>
    <property type="evidence" value="ECO:0007669"/>
    <property type="project" value="UniProtKB-KW"/>
</dbReference>
<dbReference type="GO" id="GO:0042773">
    <property type="term" value="P:ATP synthesis coupled electron transport"/>
    <property type="evidence" value="ECO:0007669"/>
    <property type="project" value="InterPro"/>
</dbReference>
<evidence type="ECO:0000256" key="4">
    <source>
        <dbReference type="ARBA" id="ARBA00022989"/>
    </source>
</evidence>
<feature type="domain" description="NADH:quinone oxidoreductase/Mrp antiporter transmembrane" evidence="9">
    <location>
        <begin position="127"/>
        <end position="419"/>
    </location>
</feature>
<feature type="transmembrane region" description="Helical" evidence="8">
    <location>
        <begin position="413"/>
        <end position="432"/>
    </location>
</feature>
<dbReference type="Pfam" id="PF00361">
    <property type="entry name" value="Proton_antipo_M"/>
    <property type="match status" value="1"/>
</dbReference>
<evidence type="ECO:0000256" key="5">
    <source>
        <dbReference type="ARBA" id="ARBA00023002"/>
    </source>
</evidence>
<feature type="transmembrane region" description="Helical" evidence="8">
    <location>
        <begin position="371"/>
        <end position="393"/>
    </location>
</feature>
<feature type="transmembrane region" description="Helical" evidence="8">
    <location>
        <begin position="453"/>
        <end position="475"/>
    </location>
</feature>
<dbReference type="GO" id="GO:0008137">
    <property type="term" value="F:NADH dehydrogenase (ubiquinone) activity"/>
    <property type="evidence" value="ECO:0007669"/>
    <property type="project" value="InterPro"/>
</dbReference>
<keyword evidence="6 8" id="KW-0472">Membrane</keyword>
<feature type="transmembrane region" description="Helical" evidence="8">
    <location>
        <begin position="107"/>
        <end position="123"/>
    </location>
</feature>
<dbReference type="PANTHER" id="PTHR42682:SF5">
    <property type="entry name" value="HYDROGENASE-4 COMPONENT F"/>
    <property type="match status" value="1"/>
</dbReference>
<dbReference type="PRINTS" id="PR01437">
    <property type="entry name" value="NUOXDRDTASE4"/>
</dbReference>
<evidence type="ECO:0000256" key="8">
    <source>
        <dbReference type="SAM" id="Phobius"/>
    </source>
</evidence>
<feature type="transmembrane region" description="Helical" evidence="8">
    <location>
        <begin position="249"/>
        <end position="267"/>
    </location>
</feature>
<evidence type="ECO:0000256" key="6">
    <source>
        <dbReference type="ARBA" id="ARBA00023136"/>
    </source>
</evidence>
<dbReference type="EMBL" id="MZGX01000015">
    <property type="protein sequence ID" value="OPX43720.1"/>
    <property type="molecule type" value="Genomic_DNA"/>
</dbReference>
<evidence type="ECO:0000256" key="1">
    <source>
        <dbReference type="ARBA" id="ARBA00004651"/>
    </source>
</evidence>
<name>A0A1V4SIM8_RUMHU</name>
<comment type="subcellular location">
    <subcellularLocation>
        <location evidence="1">Cell membrane</location>
        <topology evidence="1">Multi-pass membrane protein</topology>
    </subcellularLocation>
    <subcellularLocation>
        <location evidence="7">Membrane</location>
        <topology evidence="7">Multi-pass membrane protein</topology>
    </subcellularLocation>
</comment>
<feature type="transmembrane region" description="Helical" evidence="8">
    <location>
        <begin position="319"/>
        <end position="340"/>
    </location>
</feature>
<dbReference type="PANTHER" id="PTHR42682">
    <property type="entry name" value="HYDROGENASE-4 COMPONENT F"/>
    <property type="match status" value="1"/>
</dbReference>
<evidence type="ECO:0000256" key="2">
    <source>
        <dbReference type="ARBA" id="ARBA00022475"/>
    </source>
</evidence>
<dbReference type="GO" id="GO:0005886">
    <property type="term" value="C:plasma membrane"/>
    <property type="evidence" value="ECO:0007669"/>
    <property type="project" value="UniProtKB-SubCell"/>
</dbReference>
<keyword evidence="2" id="KW-1003">Cell membrane</keyword>
<keyword evidence="11" id="KW-1185">Reference proteome</keyword>
<reference evidence="10 11" key="1">
    <citation type="submission" date="2017-03" db="EMBL/GenBank/DDBJ databases">
        <title>Genome sequence of Clostridium hungatei DSM 14427.</title>
        <authorList>
            <person name="Poehlein A."/>
            <person name="Daniel R."/>
        </authorList>
    </citation>
    <scope>NUCLEOTIDE SEQUENCE [LARGE SCALE GENOMIC DNA]</scope>
    <source>
        <strain evidence="10 11">DSM 14427</strain>
    </source>
</reference>
<dbReference type="EC" id="1.-.-.-" evidence="10"/>
<dbReference type="AlphaFoldDB" id="A0A1V4SIM8"/>
<dbReference type="InterPro" id="IPR052175">
    <property type="entry name" value="ComplexI-like_HydComp"/>
</dbReference>
<feature type="transmembrane region" description="Helical" evidence="8">
    <location>
        <begin position="211"/>
        <end position="229"/>
    </location>
</feature>
<accession>A0A1V4SIM8</accession>